<reference evidence="2 3" key="1">
    <citation type="submission" date="2018-07" db="EMBL/GenBank/DDBJ databases">
        <title>Draft Genome Assemblies for Five Robust Yarrowia lipolytica Strains Exhibiting High Lipid Production and Pentose Sugar Utilization and Sugar Alcohol Secretion from Undetoxified Lignocellulosic Biomass Hydrolysates.</title>
        <authorList>
            <consortium name="DOE Joint Genome Institute"/>
            <person name="Walker C."/>
            <person name="Ryu S."/>
            <person name="Na H."/>
            <person name="Zane M."/>
            <person name="LaButti K."/>
            <person name="Lipzen A."/>
            <person name="Haridas S."/>
            <person name="Barry K."/>
            <person name="Grigoriev I.V."/>
            <person name="Quarterman J."/>
            <person name="Slininger P."/>
            <person name="Dien B."/>
            <person name="Trinh C.T."/>
        </authorList>
    </citation>
    <scope>NUCLEOTIDE SEQUENCE [LARGE SCALE GENOMIC DNA]</scope>
    <source>
        <strain evidence="2 3">YB392</strain>
    </source>
</reference>
<proteinExistence type="predicted"/>
<evidence type="ECO:0000313" key="3">
    <source>
        <dbReference type="Proteomes" id="UP000256601"/>
    </source>
</evidence>
<keyword evidence="1" id="KW-0732">Signal</keyword>
<name>A0A371C651_YARLL</name>
<evidence type="ECO:0000256" key="1">
    <source>
        <dbReference type="SAM" id="SignalP"/>
    </source>
</evidence>
<dbReference type="EMBL" id="KZ858994">
    <property type="protein sequence ID" value="RDW25759.1"/>
    <property type="molecule type" value="Genomic_DNA"/>
</dbReference>
<sequence length="85" mass="9114">MLFKNLALISLVTLVAANQAVPVGNSAPAVAESPEDISKLKPQCPEQKCPKPKVHKLTKNITKTVMKTVTKSANKSSSEHLMESS</sequence>
<accession>A0A371C651</accession>
<dbReference type="Proteomes" id="UP000256601">
    <property type="component" value="Unassembled WGS sequence"/>
</dbReference>
<feature type="chain" id="PRO_5030068660" evidence="1">
    <location>
        <begin position="18"/>
        <end position="85"/>
    </location>
</feature>
<feature type="signal peptide" evidence="1">
    <location>
        <begin position="1"/>
        <end position="17"/>
    </location>
</feature>
<evidence type="ECO:0000313" key="2">
    <source>
        <dbReference type="EMBL" id="RDW25759.1"/>
    </source>
</evidence>
<protein>
    <submittedName>
        <fullName evidence="2">Uncharacterized protein</fullName>
    </submittedName>
</protein>
<gene>
    <name evidence="2" type="ORF">B0I71DRAFT_153096</name>
</gene>
<dbReference type="AlphaFoldDB" id="A0A371C651"/>
<organism evidence="2 3">
    <name type="scientific">Yarrowia lipolytica</name>
    <name type="common">Candida lipolytica</name>
    <dbReference type="NCBI Taxonomy" id="4952"/>
    <lineage>
        <taxon>Eukaryota</taxon>
        <taxon>Fungi</taxon>
        <taxon>Dikarya</taxon>
        <taxon>Ascomycota</taxon>
        <taxon>Saccharomycotina</taxon>
        <taxon>Dipodascomycetes</taxon>
        <taxon>Dipodascales</taxon>
        <taxon>Dipodascales incertae sedis</taxon>
        <taxon>Yarrowia</taxon>
    </lineage>
</organism>